<protein>
    <submittedName>
        <fullName evidence="3">Uncharacterized protein</fullName>
    </submittedName>
</protein>
<dbReference type="WBParaSite" id="MBELARI_LOCUS5489">
    <property type="protein sequence ID" value="MBELARI_LOCUS5489"/>
    <property type="gene ID" value="MBELARI_LOCUS5489"/>
</dbReference>
<keyword evidence="2" id="KW-1185">Reference proteome</keyword>
<name>A0AAF3FF50_9BILA</name>
<sequence length="115" mass="13610">MARRARRQQKSRRPSTPRYLKQEEVETKPVDDQHFLSLDHIQLIAPKSAMAQNKTAKKRRVTFADQDEIIVDKKARERSPDIFEPFEPVSPPRFVVHFVSQLETLTEDEDFEEEF</sequence>
<dbReference type="Proteomes" id="UP000887575">
    <property type="component" value="Unassembled WGS sequence"/>
</dbReference>
<dbReference type="AlphaFoldDB" id="A0AAF3FF50"/>
<evidence type="ECO:0000313" key="3">
    <source>
        <dbReference type="WBParaSite" id="MBELARI_LOCUS5489"/>
    </source>
</evidence>
<accession>A0AAF3FF50</accession>
<feature type="compositionally biased region" description="Basic residues" evidence="1">
    <location>
        <begin position="1"/>
        <end position="15"/>
    </location>
</feature>
<evidence type="ECO:0000313" key="2">
    <source>
        <dbReference type="Proteomes" id="UP000887575"/>
    </source>
</evidence>
<organism evidence="2 3">
    <name type="scientific">Mesorhabditis belari</name>
    <dbReference type="NCBI Taxonomy" id="2138241"/>
    <lineage>
        <taxon>Eukaryota</taxon>
        <taxon>Metazoa</taxon>
        <taxon>Ecdysozoa</taxon>
        <taxon>Nematoda</taxon>
        <taxon>Chromadorea</taxon>
        <taxon>Rhabditida</taxon>
        <taxon>Rhabditina</taxon>
        <taxon>Rhabditomorpha</taxon>
        <taxon>Rhabditoidea</taxon>
        <taxon>Rhabditidae</taxon>
        <taxon>Mesorhabditinae</taxon>
        <taxon>Mesorhabditis</taxon>
    </lineage>
</organism>
<feature type="region of interest" description="Disordered" evidence="1">
    <location>
        <begin position="1"/>
        <end position="27"/>
    </location>
</feature>
<reference evidence="3" key="1">
    <citation type="submission" date="2024-02" db="UniProtKB">
        <authorList>
            <consortium name="WormBaseParasite"/>
        </authorList>
    </citation>
    <scope>IDENTIFICATION</scope>
</reference>
<evidence type="ECO:0000256" key="1">
    <source>
        <dbReference type="SAM" id="MobiDB-lite"/>
    </source>
</evidence>
<proteinExistence type="predicted"/>